<evidence type="ECO:0000256" key="3">
    <source>
        <dbReference type="ARBA" id="ARBA00022989"/>
    </source>
</evidence>
<dbReference type="GO" id="GO:0005886">
    <property type="term" value="C:plasma membrane"/>
    <property type="evidence" value="ECO:0007669"/>
    <property type="project" value="TreeGrafter"/>
</dbReference>
<evidence type="ECO:0000256" key="4">
    <source>
        <dbReference type="ARBA" id="ARBA00023136"/>
    </source>
</evidence>
<organism evidence="6 7">
    <name type="scientific">Sphingopyxis bauzanensis</name>
    <dbReference type="NCBI Taxonomy" id="651663"/>
    <lineage>
        <taxon>Bacteria</taxon>
        <taxon>Pseudomonadati</taxon>
        <taxon>Pseudomonadota</taxon>
        <taxon>Alphaproteobacteria</taxon>
        <taxon>Sphingomonadales</taxon>
        <taxon>Sphingomonadaceae</taxon>
        <taxon>Sphingopyxis</taxon>
    </lineage>
</organism>
<feature type="transmembrane region" description="Helical" evidence="5">
    <location>
        <begin position="358"/>
        <end position="380"/>
    </location>
</feature>
<dbReference type="PANTHER" id="PTHR10283">
    <property type="entry name" value="SOLUTE CARRIER FAMILY 13 MEMBER"/>
    <property type="match status" value="1"/>
</dbReference>
<feature type="transmembrane region" description="Helical" evidence="5">
    <location>
        <begin position="165"/>
        <end position="187"/>
    </location>
</feature>
<evidence type="ECO:0000256" key="2">
    <source>
        <dbReference type="ARBA" id="ARBA00022692"/>
    </source>
</evidence>
<reference evidence="6 7" key="1">
    <citation type="journal article" date="2010" name="Int. J. Syst. Evol. Microbiol.">
        <title>Sphingopyxis bauzanensis sp. nov., a psychrophilic bacterium isolated from soil.</title>
        <authorList>
            <person name="Zhang D.C."/>
            <person name="Liu H.C."/>
            <person name="Xin Y.H."/>
            <person name="Zhou Y.G."/>
            <person name="Schinner F."/>
            <person name="Margesin R."/>
        </authorList>
    </citation>
    <scope>NUCLEOTIDE SEQUENCE [LARGE SCALE GENOMIC DNA]</scope>
    <source>
        <strain evidence="6 7">DSM 22271</strain>
    </source>
</reference>
<dbReference type="Proteomes" id="UP000197361">
    <property type="component" value="Unassembled WGS sequence"/>
</dbReference>
<feature type="transmembrane region" description="Helical" evidence="5">
    <location>
        <begin position="327"/>
        <end position="352"/>
    </location>
</feature>
<dbReference type="PANTHER" id="PTHR10283:SF82">
    <property type="entry name" value="SOLUTE CARRIER FAMILY 13 MEMBER 2"/>
    <property type="match status" value="1"/>
</dbReference>
<dbReference type="Pfam" id="PF00939">
    <property type="entry name" value="Na_sulph_symp"/>
    <property type="match status" value="1"/>
</dbReference>
<feature type="transmembrane region" description="Helical" evidence="5">
    <location>
        <begin position="264"/>
        <end position="281"/>
    </location>
</feature>
<feature type="transmembrane region" description="Helical" evidence="5">
    <location>
        <begin position="142"/>
        <end position="158"/>
    </location>
</feature>
<dbReference type="NCBIfam" id="TIGR00785">
    <property type="entry name" value="dass"/>
    <property type="match status" value="1"/>
</dbReference>
<evidence type="ECO:0000313" key="6">
    <source>
        <dbReference type="EMBL" id="OWQ97367.1"/>
    </source>
</evidence>
<evidence type="ECO:0000313" key="7">
    <source>
        <dbReference type="Proteomes" id="UP000197361"/>
    </source>
</evidence>
<feature type="transmembrane region" description="Helical" evidence="5">
    <location>
        <begin position="55"/>
        <end position="76"/>
    </location>
</feature>
<feature type="transmembrane region" description="Helical" evidence="5">
    <location>
        <begin position="287"/>
        <end position="306"/>
    </location>
</feature>
<dbReference type="AlphaFoldDB" id="A0A246JWB4"/>
<dbReference type="EMBL" id="NISK01000002">
    <property type="protein sequence ID" value="OWQ97367.1"/>
    <property type="molecule type" value="Genomic_DNA"/>
</dbReference>
<keyword evidence="7" id="KW-1185">Reference proteome</keyword>
<evidence type="ECO:0000256" key="5">
    <source>
        <dbReference type="SAM" id="Phobius"/>
    </source>
</evidence>
<feature type="transmembrane region" description="Helical" evidence="5">
    <location>
        <begin position="212"/>
        <end position="232"/>
    </location>
</feature>
<evidence type="ECO:0000256" key="1">
    <source>
        <dbReference type="ARBA" id="ARBA00004141"/>
    </source>
</evidence>
<keyword evidence="3 5" id="KW-1133">Transmembrane helix</keyword>
<comment type="subcellular location">
    <subcellularLocation>
        <location evidence="1">Membrane</location>
        <topology evidence="1">Multi-pass membrane protein</topology>
    </subcellularLocation>
</comment>
<feature type="transmembrane region" description="Helical" evidence="5">
    <location>
        <begin position="447"/>
        <end position="467"/>
    </location>
</feature>
<accession>A0A246JWB4</accession>
<dbReference type="GO" id="GO:0008514">
    <property type="term" value="F:organic anion transmembrane transporter activity"/>
    <property type="evidence" value="ECO:0007669"/>
    <property type="project" value="UniProtKB-ARBA"/>
</dbReference>
<feature type="transmembrane region" description="Helical" evidence="5">
    <location>
        <begin position="82"/>
        <end position="102"/>
    </location>
</feature>
<keyword evidence="4 5" id="KW-0472">Membrane</keyword>
<name>A0A246JWB4_9SPHN</name>
<keyword evidence="2 5" id="KW-0812">Transmembrane</keyword>
<dbReference type="GO" id="GO:1905039">
    <property type="term" value="P:carboxylic acid transmembrane transport"/>
    <property type="evidence" value="ECO:0007669"/>
    <property type="project" value="UniProtKB-ARBA"/>
</dbReference>
<proteinExistence type="predicted"/>
<protein>
    <submittedName>
        <fullName evidence="6">C4-dicarboxylate ABC transporter</fullName>
    </submittedName>
</protein>
<dbReference type="OrthoDB" id="9766267at2"/>
<sequence>MTRTRLFGLIGGLLTFIVMLALPAPAGMETTAWHVAAMTVLMAIWWMTEALPLTVTALLPFLLVPAFGVMDANAIAKEYYSPILFLILGGAFLALAIERVGLHRRLALALLKRAAPTATGLLFAFMAATALLSMFISNTSTTLIMVPIALAVVRAGGIRAGETEGFAGAVMMGIAFAASIGGLGTLVGSPTNAIAAGLIEKALGLRISFLDWMIYGVPVVLLATPAALFIIARVQRLSAHAFDGQGAAAALGKQAIWSTAERRVVPVFLLVFLAWVAQPWLEPLLPKGALTDGTIAIAGSLLLFVLPDGTGRPLLVWKEADRAPWGVIMMFGGGLALAAAITASGLAAWLGAVLAPLGSIPTIALAAIIVALTILITEFASNVATASGIMPVLAALIAATGVDPILLALPVAMAASWGFMLPSGTGPNALAWATDHIALPRMLKAGLALDIIGVPLLIGVIWAVAMLG</sequence>
<dbReference type="RefSeq" id="WP_088441218.1">
    <property type="nucleotide sequence ID" value="NZ_BMMC01000001.1"/>
</dbReference>
<gene>
    <name evidence="6" type="ORF">CDQ92_10050</name>
</gene>
<comment type="caution">
    <text evidence="6">The sequence shown here is derived from an EMBL/GenBank/DDBJ whole genome shotgun (WGS) entry which is preliminary data.</text>
</comment>
<dbReference type="InterPro" id="IPR001898">
    <property type="entry name" value="SLC13A/DASS"/>
</dbReference>